<dbReference type="Proteomes" id="UP000245379">
    <property type="component" value="Unassembled WGS sequence"/>
</dbReference>
<evidence type="ECO:0000313" key="1">
    <source>
        <dbReference type="EMBL" id="PWS26148.1"/>
    </source>
</evidence>
<comment type="caution">
    <text evidence="1">The sequence shown here is derived from an EMBL/GenBank/DDBJ whole genome shotgun (WGS) entry which is preliminary data.</text>
</comment>
<evidence type="ECO:0000313" key="2">
    <source>
        <dbReference type="Proteomes" id="UP000245379"/>
    </source>
</evidence>
<name>A0A317EM84_9SPHI</name>
<dbReference type="EMBL" id="QGNZ01000004">
    <property type="protein sequence ID" value="PWS26148.1"/>
    <property type="molecule type" value="Genomic_DNA"/>
</dbReference>
<keyword evidence="2" id="KW-1185">Reference proteome</keyword>
<dbReference type="InterPro" id="IPR012338">
    <property type="entry name" value="Beta-lactam/transpept-like"/>
</dbReference>
<dbReference type="AlphaFoldDB" id="A0A317EM84"/>
<gene>
    <name evidence="1" type="ORF">DHW03_15240</name>
</gene>
<sequence length="49" mass="5803">MNETWLRFPVGGFYSYSNMGMDLVGYVLSRQSHLTFPDYMKKKLLPNLR</sequence>
<dbReference type="Gene3D" id="3.40.710.10">
    <property type="entry name" value="DD-peptidase/beta-lactamase superfamily"/>
    <property type="match status" value="1"/>
</dbReference>
<dbReference type="SUPFAM" id="SSF56601">
    <property type="entry name" value="beta-lactamase/transpeptidase-like"/>
    <property type="match status" value="1"/>
</dbReference>
<dbReference type="OrthoDB" id="1522765at2"/>
<proteinExistence type="predicted"/>
<organism evidence="1 2">
    <name type="scientific">Pedobacter yonginense</name>
    <dbReference type="NCBI Taxonomy" id="651869"/>
    <lineage>
        <taxon>Bacteria</taxon>
        <taxon>Pseudomonadati</taxon>
        <taxon>Bacteroidota</taxon>
        <taxon>Sphingobacteriia</taxon>
        <taxon>Sphingobacteriales</taxon>
        <taxon>Sphingobacteriaceae</taxon>
        <taxon>Pedobacter</taxon>
    </lineage>
</organism>
<reference evidence="1 2" key="1">
    <citation type="submission" date="2018-05" db="EMBL/GenBank/DDBJ databases">
        <title>Pedobacter paludis sp. nov., isolated from wetland soil.</title>
        <authorList>
            <person name="Zhang Y."/>
            <person name="Wang G."/>
        </authorList>
    </citation>
    <scope>NUCLEOTIDE SEQUENCE [LARGE SCALE GENOMIC DNA]</scope>
    <source>
        <strain evidence="1 2">KCTC22721</strain>
    </source>
</reference>
<accession>A0A317EM84</accession>
<protein>
    <submittedName>
        <fullName evidence="1">Uncharacterized protein</fullName>
    </submittedName>
</protein>